<dbReference type="Gene3D" id="3.40.50.300">
    <property type="entry name" value="P-loop containing nucleotide triphosphate hydrolases"/>
    <property type="match status" value="1"/>
</dbReference>
<dbReference type="HOGENOM" id="CLU_004471_5_2_1"/>
<dbReference type="OMA" id="LECCKLW"/>
<protein>
    <recommendedName>
        <fullName evidence="3">ATPase AAA-type core domain-containing protein</fullName>
    </recommendedName>
</protein>
<evidence type="ECO:0000313" key="2">
    <source>
        <dbReference type="Proteomes" id="UP000015530"/>
    </source>
</evidence>
<dbReference type="EMBL" id="AMYD01002173">
    <property type="protein sequence ID" value="EQB49989.1"/>
    <property type="molecule type" value="Genomic_DNA"/>
</dbReference>
<dbReference type="PANTHER" id="PTHR46411">
    <property type="entry name" value="FAMILY ATPASE, PUTATIVE-RELATED"/>
    <property type="match status" value="1"/>
</dbReference>
<evidence type="ECO:0000313" key="1">
    <source>
        <dbReference type="EMBL" id="EQB49989.1"/>
    </source>
</evidence>
<accession>T0KD60</accession>
<dbReference type="STRING" id="1237896.T0KD60"/>
<name>T0KD60_COLGC</name>
<organism evidence="1 2">
    <name type="scientific">Colletotrichum gloeosporioides (strain Cg-14)</name>
    <name type="common">Anthracnose fungus</name>
    <name type="synonym">Glomerella cingulata</name>
    <dbReference type="NCBI Taxonomy" id="1237896"/>
    <lineage>
        <taxon>Eukaryota</taxon>
        <taxon>Fungi</taxon>
        <taxon>Dikarya</taxon>
        <taxon>Ascomycota</taxon>
        <taxon>Pezizomycotina</taxon>
        <taxon>Sordariomycetes</taxon>
        <taxon>Hypocreomycetidae</taxon>
        <taxon>Glomerellales</taxon>
        <taxon>Glomerellaceae</taxon>
        <taxon>Colletotrichum</taxon>
        <taxon>Colletotrichum gloeosporioides species complex</taxon>
    </lineage>
</organism>
<dbReference type="Proteomes" id="UP000015530">
    <property type="component" value="Unassembled WGS sequence"/>
</dbReference>
<dbReference type="OrthoDB" id="10042665at2759"/>
<proteinExistence type="predicted"/>
<sequence length="193" mass="21873">MHPGDGSDDFDFEHSRRSRRSNLVSIDTPTYLDPQDDEFIMCLPSRIQAFDMNTKEWKTLRVSFIQDVTWNDRAFEDLVIDTNTKDLVKAVVTNTWREEENLDLIEGKGNGLCILLHGVAEVARRPLYRVTCGDIGTRADEVERYLEQVSLSGKAWNCVVLLDEADVFLEQRSISSIERNALVSGVHASPGRA</sequence>
<evidence type="ECO:0008006" key="3">
    <source>
        <dbReference type="Google" id="ProtNLM"/>
    </source>
</evidence>
<dbReference type="AlphaFoldDB" id="T0KD60"/>
<gene>
    <name evidence="1" type="ORF">CGLO_10612</name>
</gene>
<comment type="caution">
    <text evidence="1">The sequence shown here is derived from an EMBL/GenBank/DDBJ whole genome shotgun (WGS) entry which is preliminary data.</text>
</comment>
<reference evidence="2" key="1">
    <citation type="journal article" date="2013" name="Mol. Plant Microbe Interact.">
        <title>Global aspects of pacC regulation of pathogenicity genes in Colletotrichum gloeosporioides as revealed by transcriptome analysis.</title>
        <authorList>
            <person name="Alkan N."/>
            <person name="Meng X."/>
            <person name="Friedlander G."/>
            <person name="Reuveni E."/>
            <person name="Sukno S."/>
            <person name="Sherman A."/>
            <person name="Thon M."/>
            <person name="Fluhr R."/>
            <person name="Prusky D."/>
        </authorList>
    </citation>
    <scope>NUCLEOTIDE SEQUENCE [LARGE SCALE GENOMIC DNA]</scope>
    <source>
        <strain evidence="2">Cg-14</strain>
    </source>
</reference>
<dbReference type="InterPro" id="IPR027417">
    <property type="entry name" value="P-loop_NTPase"/>
</dbReference>
<dbReference type="PANTHER" id="PTHR46411:SF2">
    <property type="entry name" value="AAA+ ATPASE DOMAIN-CONTAINING PROTEIN"/>
    <property type="match status" value="1"/>
</dbReference>